<feature type="region of interest" description="Disordered" evidence="1">
    <location>
        <begin position="1"/>
        <end position="41"/>
    </location>
</feature>
<accession>A0A6A6YMZ4</accession>
<reference evidence="4" key="3">
    <citation type="submission" date="2025-04" db="UniProtKB">
        <authorList>
            <consortium name="RefSeq"/>
        </authorList>
    </citation>
    <scope>IDENTIFICATION</scope>
    <source>
        <strain evidence="4">CBS 304.34</strain>
    </source>
</reference>
<feature type="region of interest" description="Disordered" evidence="1">
    <location>
        <begin position="154"/>
        <end position="278"/>
    </location>
</feature>
<name>A0A6A6YMZ4_9PEZI</name>
<reference evidence="2 4" key="1">
    <citation type="journal article" date="2020" name="Stud. Mycol.">
        <title>101 Dothideomycetes genomes: a test case for predicting lifestyles and emergence of pathogens.</title>
        <authorList>
            <person name="Haridas S."/>
            <person name="Albert R."/>
            <person name="Binder M."/>
            <person name="Bloem J."/>
            <person name="Labutti K."/>
            <person name="Salamov A."/>
            <person name="Andreopoulos B."/>
            <person name="Baker S."/>
            <person name="Barry K."/>
            <person name="Bills G."/>
            <person name="Bluhm B."/>
            <person name="Cannon C."/>
            <person name="Castanera R."/>
            <person name="Culley D."/>
            <person name="Daum C."/>
            <person name="Ezra D."/>
            <person name="Gonzalez J."/>
            <person name="Henrissat B."/>
            <person name="Kuo A."/>
            <person name="Liang C."/>
            <person name="Lipzen A."/>
            <person name="Lutzoni F."/>
            <person name="Magnuson J."/>
            <person name="Mondo S."/>
            <person name="Nolan M."/>
            <person name="Ohm R."/>
            <person name="Pangilinan J."/>
            <person name="Park H.-J."/>
            <person name="Ramirez L."/>
            <person name="Alfaro M."/>
            <person name="Sun H."/>
            <person name="Tritt A."/>
            <person name="Yoshinaga Y."/>
            <person name="Zwiers L.-H."/>
            <person name="Turgeon B."/>
            <person name="Goodwin S."/>
            <person name="Spatafora J."/>
            <person name="Crous P."/>
            <person name="Grigoriev I."/>
        </authorList>
    </citation>
    <scope>NUCLEOTIDE SEQUENCE</scope>
    <source>
        <strain evidence="2 4">CBS 304.34</strain>
    </source>
</reference>
<feature type="compositionally biased region" description="Polar residues" evidence="1">
    <location>
        <begin position="1"/>
        <end position="36"/>
    </location>
</feature>
<protein>
    <submittedName>
        <fullName evidence="2 4">Uncharacterized protein</fullName>
    </submittedName>
</protein>
<sequence length="531" mass="57892">MGQLLSTPLPTPGSQAPQAIPTTPTKFPASPASSSAGDRESHVRIGELCRHVKDLEDRLEAAAKEHATIQNWLLAQLVAQNGVKSAAIPDVSARDSNLDACLKRIGELEKEVEASRKAQQARPNDQDFMTFDDGENLDAQFRALASILPIGPVESEFGESEEGSKVPLEEVKEEEKKTSGEPDLKPSRIHIPPHLRYRGQQAVPLERGDRRADVSRGRSPAPRAVATGVDLGGPAAVNRRQPSDRVQNGAGLAASRYGPGPPQPPQNAPTGPRIPNKGTYFSHISPPAPGEIYRTEDLQYNPPNASGHHRAVLILGIPHFFKLFEVLSSISTGEIVSANLTNTGPIMGFQTAYVVFAAEEAAVALAKGAPPLVKNRRLTVSLINTPTWRMSREMQEGVETKGWSRFVRIAERPDDFGPTDLERQLRLMTGEFEKNPALRYWHAAGDLWVEFPGVVEAIAAVEHFEKLFRQVGSVVGFARDPAITDRENAEKWAKEADEENGEVDGYDGDGEETTGQEEVTAGAEERPLIEF</sequence>
<evidence type="ECO:0000313" key="3">
    <source>
        <dbReference type="Proteomes" id="UP000504636"/>
    </source>
</evidence>
<dbReference type="RefSeq" id="XP_033577075.1">
    <property type="nucleotide sequence ID" value="XM_033722049.1"/>
</dbReference>
<evidence type="ECO:0000313" key="2">
    <source>
        <dbReference type="EMBL" id="KAF2810111.1"/>
    </source>
</evidence>
<feature type="compositionally biased region" description="Acidic residues" evidence="1">
    <location>
        <begin position="496"/>
        <end position="515"/>
    </location>
</feature>
<feature type="region of interest" description="Disordered" evidence="1">
    <location>
        <begin position="488"/>
        <end position="531"/>
    </location>
</feature>
<feature type="compositionally biased region" description="Basic and acidic residues" evidence="1">
    <location>
        <begin position="162"/>
        <end position="186"/>
    </location>
</feature>
<keyword evidence="3" id="KW-1185">Reference proteome</keyword>
<organism evidence="2">
    <name type="scientific">Mytilinidion resinicola</name>
    <dbReference type="NCBI Taxonomy" id="574789"/>
    <lineage>
        <taxon>Eukaryota</taxon>
        <taxon>Fungi</taxon>
        <taxon>Dikarya</taxon>
        <taxon>Ascomycota</taxon>
        <taxon>Pezizomycotina</taxon>
        <taxon>Dothideomycetes</taxon>
        <taxon>Pleosporomycetidae</taxon>
        <taxon>Mytilinidiales</taxon>
        <taxon>Mytilinidiaceae</taxon>
        <taxon>Mytilinidion</taxon>
    </lineage>
</organism>
<feature type="compositionally biased region" description="Basic and acidic residues" evidence="1">
    <location>
        <begin position="206"/>
        <end position="216"/>
    </location>
</feature>
<evidence type="ECO:0000256" key="1">
    <source>
        <dbReference type="SAM" id="MobiDB-lite"/>
    </source>
</evidence>
<dbReference type="Proteomes" id="UP000504636">
    <property type="component" value="Unplaced"/>
</dbReference>
<reference evidence="4" key="2">
    <citation type="submission" date="2020-04" db="EMBL/GenBank/DDBJ databases">
        <authorList>
            <consortium name="NCBI Genome Project"/>
        </authorList>
    </citation>
    <scope>NUCLEOTIDE SEQUENCE</scope>
    <source>
        <strain evidence="4">CBS 304.34</strain>
    </source>
</reference>
<gene>
    <name evidence="2 4" type="ORF">BDZ99DRAFT_476318</name>
</gene>
<feature type="compositionally biased region" description="Basic residues" evidence="1">
    <location>
        <begin position="187"/>
        <end position="197"/>
    </location>
</feature>
<dbReference type="EMBL" id="MU003700">
    <property type="protein sequence ID" value="KAF2810111.1"/>
    <property type="molecule type" value="Genomic_DNA"/>
</dbReference>
<dbReference type="GeneID" id="54462942"/>
<proteinExistence type="predicted"/>
<dbReference type="OrthoDB" id="5244622at2759"/>
<evidence type="ECO:0000313" key="4">
    <source>
        <dbReference type="RefSeq" id="XP_033577075.1"/>
    </source>
</evidence>
<dbReference type="AlphaFoldDB" id="A0A6A6YMZ4"/>